<protein>
    <submittedName>
        <fullName evidence="3">N-acetylmuramoyl-L-alanine amidase CwlD</fullName>
        <ecNumber evidence="3">3.5.1.28</ecNumber>
    </submittedName>
</protein>
<dbReference type="RefSeq" id="WP_136006910.1">
    <property type="nucleotide sequence ID" value="NZ_SRYR01000004.1"/>
</dbReference>
<dbReference type="Pfam" id="PF01520">
    <property type="entry name" value="Amidase_3"/>
    <property type="match status" value="1"/>
</dbReference>
<dbReference type="SMART" id="SM00646">
    <property type="entry name" value="Ami_3"/>
    <property type="match status" value="1"/>
</dbReference>
<dbReference type="InterPro" id="IPR002508">
    <property type="entry name" value="MurNAc-LAA_cat"/>
</dbReference>
<keyword evidence="1 3" id="KW-0378">Hydrolase</keyword>
<organism evidence="3 4">
    <name type="scientific">Clostridium sartagoforme</name>
    <dbReference type="NCBI Taxonomy" id="84031"/>
    <lineage>
        <taxon>Bacteria</taxon>
        <taxon>Bacillati</taxon>
        <taxon>Bacillota</taxon>
        <taxon>Clostridia</taxon>
        <taxon>Eubacteriales</taxon>
        <taxon>Clostridiaceae</taxon>
        <taxon>Clostridium</taxon>
    </lineage>
</organism>
<evidence type="ECO:0000313" key="4">
    <source>
        <dbReference type="Proteomes" id="UP000306888"/>
    </source>
</evidence>
<dbReference type="SUPFAM" id="SSF53187">
    <property type="entry name" value="Zn-dependent exopeptidases"/>
    <property type="match status" value="1"/>
</dbReference>
<evidence type="ECO:0000256" key="1">
    <source>
        <dbReference type="ARBA" id="ARBA00022801"/>
    </source>
</evidence>
<dbReference type="EC" id="3.5.1.28" evidence="3"/>
<gene>
    <name evidence="3" type="primary">cwlD</name>
    <name evidence="3" type="ORF">E5347_09855</name>
</gene>
<sequence>MKKFNFVCLLMLIISIFITPISVKADENKKIILIDPGHGGFDGGAKSKAGTIEKDINLQISLRLKENLEEQGYIVFLTRESDEDLGNTGKTIREKKREDLKKRRDMKAETKCDVFISIHQNMFPEAKCYGAQVWHSSNEVSKKLADNVQQGIKESANDGNKRVSKPAGDAYLILRDKYEGASILLECGFLSNPDEEKRLQTEEHQNSIVKGISWGINKYFEEIKNN</sequence>
<dbReference type="GO" id="GO:0008745">
    <property type="term" value="F:N-acetylmuramoyl-L-alanine amidase activity"/>
    <property type="evidence" value="ECO:0007669"/>
    <property type="project" value="UniProtKB-EC"/>
</dbReference>
<comment type="caution">
    <text evidence="3">The sequence shown here is derived from an EMBL/GenBank/DDBJ whole genome shotgun (WGS) entry which is preliminary data.</text>
</comment>
<dbReference type="InterPro" id="IPR050695">
    <property type="entry name" value="N-acetylmuramoyl_amidase_3"/>
</dbReference>
<dbReference type="OrthoDB" id="9806267at2"/>
<name>A0A4S2DK59_9CLOT</name>
<reference evidence="3 4" key="1">
    <citation type="submission" date="2019-04" db="EMBL/GenBank/DDBJ databases">
        <title>Microbes associate with the intestines of laboratory mice.</title>
        <authorList>
            <person name="Navarre W."/>
            <person name="Wong E."/>
            <person name="Huang K."/>
            <person name="Tropini C."/>
            <person name="Ng K."/>
            <person name="Yu B."/>
        </authorList>
    </citation>
    <scope>NUCLEOTIDE SEQUENCE [LARGE SCALE GENOMIC DNA]</scope>
    <source>
        <strain evidence="3 4">NM50_B9-20</strain>
    </source>
</reference>
<accession>A0A4S2DK59</accession>
<dbReference type="AlphaFoldDB" id="A0A4S2DK59"/>
<feature type="domain" description="MurNAc-LAA" evidence="2">
    <location>
        <begin position="108"/>
        <end position="217"/>
    </location>
</feature>
<dbReference type="GO" id="GO:0030288">
    <property type="term" value="C:outer membrane-bounded periplasmic space"/>
    <property type="evidence" value="ECO:0007669"/>
    <property type="project" value="TreeGrafter"/>
</dbReference>
<dbReference type="EMBL" id="SRYR01000004">
    <property type="protein sequence ID" value="TGY42032.1"/>
    <property type="molecule type" value="Genomic_DNA"/>
</dbReference>
<evidence type="ECO:0000259" key="2">
    <source>
        <dbReference type="SMART" id="SM00646"/>
    </source>
</evidence>
<dbReference type="Proteomes" id="UP000306888">
    <property type="component" value="Unassembled WGS sequence"/>
</dbReference>
<dbReference type="InterPro" id="IPR014234">
    <property type="entry name" value="Spore_CwlD"/>
</dbReference>
<dbReference type="Gene3D" id="3.40.630.40">
    <property type="entry name" value="Zn-dependent exopeptidases"/>
    <property type="match status" value="1"/>
</dbReference>
<dbReference type="NCBIfam" id="TIGR02883">
    <property type="entry name" value="spore_cwlD"/>
    <property type="match status" value="1"/>
</dbReference>
<dbReference type="GO" id="GO:0009253">
    <property type="term" value="P:peptidoglycan catabolic process"/>
    <property type="evidence" value="ECO:0007669"/>
    <property type="project" value="InterPro"/>
</dbReference>
<dbReference type="PANTHER" id="PTHR30404">
    <property type="entry name" value="N-ACETYLMURAMOYL-L-ALANINE AMIDASE"/>
    <property type="match status" value="1"/>
</dbReference>
<dbReference type="PANTHER" id="PTHR30404:SF0">
    <property type="entry name" value="N-ACETYLMURAMOYL-L-ALANINE AMIDASE AMIC"/>
    <property type="match status" value="1"/>
</dbReference>
<evidence type="ECO:0000313" key="3">
    <source>
        <dbReference type="EMBL" id="TGY42032.1"/>
    </source>
</evidence>
<proteinExistence type="predicted"/>
<keyword evidence="4" id="KW-1185">Reference proteome</keyword>
<dbReference type="CDD" id="cd02696">
    <property type="entry name" value="MurNAc-LAA"/>
    <property type="match status" value="1"/>
</dbReference>